<name>A0A1G9QVW0_9BACI</name>
<dbReference type="Proteomes" id="UP000182347">
    <property type="component" value="Unassembled WGS sequence"/>
</dbReference>
<accession>A0A1G9QVW0</accession>
<sequence length="42" mass="4862">MNAQQRQVIITILVGHTAATYSELARMEDEALLDRLREFNRS</sequence>
<reference evidence="2" key="1">
    <citation type="submission" date="2016-10" db="EMBL/GenBank/DDBJ databases">
        <authorList>
            <person name="Varghese N."/>
            <person name="Submissions S."/>
        </authorList>
    </citation>
    <scope>NUCLEOTIDE SEQUENCE [LARGE SCALE GENOMIC DNA]</scope>
    <source>
        <strain evidence="2">CGMCC 1.6199</strain>
    </source>
</reference>
<keyword evidence="2" id="KW-1185">Reference proteome</keyword>
<evidence type="ECO:0000313" key="2">
    <source>
        <dbReference type="Proteomes" id="UP000182347"/>
    </source>
</evidence>
<proteinExistence type="predicted"/>
<dbReference type="STRING" id="482461.SAMN05216244_1694"/>
<dbReference type="AlphaFoldDB" id="A0A1G9QVW0"/>
<gene>
    <name evidence="1" type="ORF">SAMN05216244_1694</name>
</gene>
<dbReference type="EMBL" id="FNHF01000002">
    <property type="protein sequence ID" value="SDM15172.1"/>
    <property type="molecule type" value="Genomic_DNA"/>
</dbReference>
<evidence type="ECO:0000313" key="1">
    <source>
        <dbReference type="EMBL" id="SDM15172.1"/>
    </source>
</evidence>
<dbReference type="RefSeq" id="WP_281242167.1">
    <property type="nucleotide sequence ID" value="NZ_FNHF01000002.1"/>
</dbReference>
<organism evidence="1 2">
    <name type="scientific">Sediminibacillus halophilus</name>
    <dbReference type="NCBI Taxonomy" id="482461"/>
    <lineage>
        <taxon>Bacteria</taxon>
        <taxon>Bacillati</taxon>
        <taxon>Bacillota</taxon>
        <taxon>Bacilli</taxon>
        <taxon>Bacillales</taxon>
        <taxon>Bacillaceae</taxon>
        <taxon>Sediminibacillus</taxon>
    </lineage>
</organism>
<protein>
    <submittedName>
        <fullName evidence="1">Uncharacterized protein</fullName>
    </submittedName>
</protein>